<dbReference type="EMBL" id="JAASRO010000001">
    <property type="protein sequence ID" value="NIK59395.1"/>
    <property type="molecule type" value="Genomic_DNA"/>
</dbReference>
<evidence type="ECO:0000313" key="2">
    <source>
        <dbReference type="Proteomes" id="UP000555407"/>
    </source>
</evidence>
<reference evidence="1 2" key="1">
    <citation type="submission" date="2020-03" db="EMBL/GenBank/DDBJ databases">
        <title>Sequencing the genomes of 1000 actinobacteria strains.</title>
        <authorList>
            <person name="Klenk H.-P."/>
        </authorList>
    </citation>
    <scope>NUCLEOTIDE SEQUENCE [LARGE SCALE GENOMIC DNA]</scope>
    <source>
        <strain evidence="1 2">DSM 45490</strain>
    </source>
</reference>
<dbReference type="Proteomes" id="UP000555407">
    <property type="component" value="Unassembled WGS sequence"/>
</dbReference>
<gene>
    <name evidence="1" type="ORF">BJY22_005112</name>
</gene>
<proteinExistence type="predicted"/>
<name>A0A7X5VDT4_9ACTN</name>
<evidence type="ECO:0000313" key="1">
    <source>
        <dbReference type="EMBL" id="NIK59395.1"/>
    </source>
</evidence>
<sequence>MTGESPAPVPAEVPAEVAAEVAAAGRARLAEWLTAQAPEPGLGATPEELAGWAVFQVEEYLLLVPPGYANLLFLVADHGISSFAPSQQTLADAMAAAR</sequence>
<dbReference type="RefSeq" id="WP_167211106.1">
    <property type="nucleotide sequence ID" value="NZ_JAASRO010000001.1"/>
</dbReference>
<comment type="caution">
    <text evidence="1">The sequence shown here is derived from an EMBL/GenBank/DDBJ whole genome shotgun (WGS) entry which is preliminary data.</text>
</comment>
<protein>
    <submittedName>
        <fullName evidence="1">Uncharacterized protein</fullName>
    </submittedName>
</protein>
<keyword evidence="2" id="KW-1185">Reference proteome</keyword>
<dbReference type="AlphaFoldDB" id="A0A7X5VDT4"/>
<accession>A0A7X5VDT4</accession>
<organism evidence="1 2">
    <name type="scientific">Kribbella shirazensis</name>
    <dbReference type="NCBI Taxonomy" id="1105143"/>
    <lineage>
        <taxon>Bacteria</taxon>
        <taxon>Bacillati</taxon>
        <taxon>Actinomycetota</taxon>
        <taxon>Actinomycetes</taxon>
        <taxon>Propionibacteriales</taxon>
        <taxon>Kribbellaceae</taxon>
        <taxon>Kribbella</taxon>
    </lineage>
</organism>